<dbReference type="Gene3D" id="3.40.50.720">
    <property type="entry name" value="NAD(P)-binding Rossmann-like Domain"/>
    <property type="match status" value="1"/>
</dbReference>
<dbReference type="InterPro" id="IPR051402">
    <property type="entry name" value="KPR-Related"/>
</dbReference>
<feature type="domain" description="Ketopantoate reductase C-terminal" evidence="6">
    <location>
        <begin position="179"/>
        <end position="302"/>
    </location>
</feature>
<gene>
    <name evidence="7" type="ORF">SAMN05444373_100141</name>
</gene>
<keyword evidence="8" id="KW-1185">Reference proteome</keyword>
<dbReference type="PANTHER" id="PTHR21708:SF26">
    <property type="entry name" value="2-DEHYDROPANTOATE 2-REDUCTASE"/>
    <property type="match status" value="1"/>
</dbReference>
<keyword evidence="4" id="KW-0566">Pantothenate biosynthesis</keyword>
<evidence type="ECO:0000256" key="3">
    <source>
        <dbReference type="ARBA" id="ARBA00023002"/>
    </source>
</evidence>
<dbReference type="InterPro" id="IPR008927">
    <property type="entry name" value="6-PGluconate_DH-like_C_sf"/>
</dbReference>
<evidence type="ECO:0000259" key="5">
    <source>
        <dbReference type="Pfam" id="PF02558"/>
    </source>
</evidence>
<accession>A0A1M6AI78</accession>
<dbReference type="EC" id="1.1.1.169" evidence="4"/>
<dbReference type="InterPro" id="IPR013328">
    <property type="entry name" value="6PGD_dom2"/>
</dbReference>
<dbReference type="Proteomes" id="UP000324781">
    <property type="component" value="Unassembled WGS sequence"/>
</dbReference>
<evidence type="ECO:0000313" key="7">
    <source>
        <dbReference type="EMBL" id="SHI35923.1"/>
    </source>
</evidence>
<dbReference type="UniPathway" id="UPA00028">
    <property type="reaction ID" value="UER00004"/>
</dbReference>
<sequence>MPERMIKRAHISGLGAIGSVFASFLYEHDRESVKVIVDAERARRYQAQGITVNGKRYDFDYVISQPSVEPADLILIAVKGHHLGESIEAIRPFVGENTILLSLLNGITSEDILAREFGDAHILHGFVVGTDATREGLSTRYSNKGKIVFGHKNKPDSEDVQAVKAFFDWTGVPYANPSDILKEQWWKFLLNVGINQTSAVLRAPYWIFQNIQEARDLMMSAAREVLPIAQKEGINLKEEDIANFLPLVDTMAPDGKTSMLQDVEAGRKTEVELFAQTVVELGRKHGIPTPVNEMLYRMLRIIEQTYPNLS</sequence>
<reference evidence="7 8" key="1">
    <citation type="submission" date="2016-11" db="EMBL/GenBank/DDBJ databases">
        <authorList>
            <person name="Varghese N."/>
            <person name="Submissions S."/>
        </authorList>
    </citation>
    <scope>NUCLEOTIDE SEQUENCE [LARGE SCALE GENOMIC DNA]</scope>
    <source>
        <strain evidence="7 8">DSM 19027</strain>
    </source>
</reference>
<dbReference type="SUPFAM" id="SSF51735">
    <property type="entry name" value="NAD(P)-binding Rossmann-fold domains"/>
    <property type="match status" value="1"/>
</dbReference>
<feature type="domain" description="Ketopantoate reductase N-terminal" evidence="5">
    <location>
        <begin position="10"/>
        <end position="152"/>
    </location>
</feature>
<dbReference type="SUPFAM" id="SSF48179">
    <property type="entry name" value="6-phosphogluconate dehydrogenase C-terminal domain-like"/>
    <property type="match status" value="1"/>
</dbReference>
<dbReference type="GO" id="GO:0008677">
    <property type="term" value="F:2-dehydropantoate 2-reductase activity"/>
    <property type="evidence" value="ECO:0007669"/>
    <property type="project" value="UniProtKB-EC"/>
</dbReference>
<comment type="similarity">
    <text evidence="1 4">Belongs to the ketopantoate reductase family.</text>
</comment>
<dbReference type="NCBIfam" id="TIGR00745">
    <property type="entry name" value="apbA_panE"/>
    <property type="match status" value="1"/>
</dbReference>
<dbReference type="Gene3D" id="1.10.1040.10">
    <property type="entry name" value="N-(1-d-carboxylethyl)-l-norvaline Dehydrogenase, domain 2"/>
    <property type="match status" value="1"/>
</dbReference>
<evidence type="ECO:0000259" key="6">
    <source>
        <dbReference type="Pfam" id="PF08546"/>
    </source>
</evidence>
<keyword evidence="3 4" id="KW-0560">Oxidoreductase</keyword>
<name>A0A1M6AI78_9FIRM</name>
<evidence type="ECO:0000256" key="4">
    <source>
        <dbReference type="RuleBase" id="RU362068"/>
    </source>
</evidence>
<dbReference type="PANTHER" id="PTHR21708">
    <property type="entry name" value="PROBABLE 2-DEHYDROPANTOATE 2-REDUCTASE"/>
    <property type="match status" value="1"/>
</dbReference>
<dbReference type="Pfam" id="PF02558">
    <property type="entry name" value="ApbA"/>
    <property type="match status" value="1"/>
</dbReference>
<comment type="pathway">
    <text evidence="4">Cofactor biosynthesis; (R)-pantothenate biosynthesis; (R)-pantoate from 3-methyl-2-oxobutanoate: step 2/2.</text>
</comment>
<dbReference type="InterPro" id="IPR036291">
    <property type="entry name" value="NAD(P)-bd_dom_sf"/>
</dbReference>
<dbReference type="EMBL" id="FQZP01000001">
    <property type="protein sequence ID" value="SHI35923.1"/>
    <property type="molecule type" value="Genomic_DNA"/>
</dbReference>
<dbReference type="FunFam" id="1.10.1040.10:FF:000017">
    <property type="entry name" value="2-dehydropantoate 2-reductase"/>
    <property type="match status" value="1"/>
</dbReference>
<dbReference type="RefSeq" id="WP_207706772.1">
    <property type="nucleotide sequence ID" value="NZ_FQZP01000001.1"/>
</dbReference>
<dbReference type="GO" id="GO:0015940">
    <property type="term" value="P:pantothenate biosynthetic process"/>
    <property type="evidence" value="ECO:0007669"/>
    <property type="project" value="UniProtKB-UniPathway"/>
</dbReference>
<comment type="function">
    <text evidence="4">Catalyzes the NADPH-dependent reduction of ketopantoate into pantoic acid.</text>
</comment>
<evidence type="ECO:0000313" key="8">
    <source>
        <dbReference type="Proteomes" id="UP000324781"/>
    </source>
</evidence>
<organism evidence="7 8">
    <name type="scientific">Thermoclostridium caenicola</name>
    <dbReference type="NCBI Taxonomy" id="659425"/>
    <lineage>
        <taxon>Bacteria</taxon>
        <taxon>Bacillati</taxon>
        <taxon>Bacillota</taxon>
        <taxon>Clostridia</taxon>
        <taxon>Eubacteriales</taxon>
        <taxon>Oscillospiraceae</taxon>
        <taxon>Thermoclostridium</taxon>
    </lineage>
</organism>
<protein>
    <recommendedName>
        <fullName evidence="4">2-dehydropantoate 2-reductase</fullName>
        <ecNumber evidence="4">1.1.1.169</ecNumber>
    </recommendedName>
    <alternativeName>
        <fullName evidence="4">Ketopantoate reductase</fullName>
    </alternativeName>
</protein>
<dbReference type="InterPro" id="IPR013752">
    <property type="entry name" value="KPA_reductase"/>
</dbReference>
<dbReference type="AlphaFoldDB" id="A0A1M6AI78"/>
<keyword evidence="2 4" id="KW-0521">NADP</keyword>
<comment type="catalytic activity">
    <reaction evidence="4">
        <text>(R)-pantoate + NADP(+) = 2-dehydropantoate + NADPH + H(+)</text>
        <dbReference type="Rhea" id="RHEA:16233"/>
        <dbReference type="ChEBI" id="CHEBI:11561"/>
        <dbReference type="ChEBI" id="CHEBI:15378"/>
        <dbReference type="ChEBI" id="CHEBI:15980"/>
        <dbReference type="ChEBI" id="CHEBI:57783"/>
        <dbReference type="ChEBI" id="CHEBI:58349"/>
        <dbReference type="EC" id="1.1.1.169"/>
    </reaction>
</comment>
<dbReference type="GO" id="GO:0005737">
    <property type="term" value="C:cytoplasm"/>
    <property type="evidence" value="ECO:0007669"/>
    <property type="project" value="TreeGrafter"/>
</dbReference>
<evidence type="ECO:0000256" key="1">
    <source>
        <dbReference type="ARBA" id="ARBA00007870"/>
    </source>
</evidence>
<dbReference type="InterPro" id="IPR013332">
    <property type="entry name" value="KPR_N"/>
</dbReference>
<dbReference type="InterPro" id="IPR003710">
    <property type="entry name" value="ApbA"/>
</dbReference>
<evidence type="ECO:0000256" key="2">
    <source>
        <dbReference type="ARBA" id="ARBA00022857"/>
    </source>
</evidence>
<dbReference type="Pfam" id="PF08546">
    <property type="entry name" value="ApbA_C"/>
    <property type="match status" value="1"/>
</dbReference>
<proteinExistence type="inferred from homology"/>